<dbReference type="InterPro" id="IPR002213">
    <property type="entry name" value="UDP_glucos_trans"/>
</dbReference>
<dbReference type="STRING" id="1232681.ADIS_2119"/>
<keyword evidence="2 3" id="KW-0808">Transferase</keyword>
<evidence type="ECO:0000313" key="4">
    <source>
        <dbReference type="Proteomes" id="UP000013909"/>
    </source>
</evidence>
<evidence type="ECO:0000256" key="1">
    <source>
        <dbReference type="ARBA" id="ARBA00022676"/>
    </source>
</evidence>
<evidence type="ECO:0000313" key="3">
    <source>
        <dbReference type="EMBL" id="EON77405.1"/>
    </source>
</evidence>
<sequence length="444" mass="51506">MGNILFAILDTSSHLNATFKLAGSLRDRGFSVVYLGKPASKALIESLGFGFHPRPENFQPEILSQITGDPEQLKELVEGKFLKEDFFEEAIRRFSPSVILLDTSLIYYSVHLLNKNTTFITVSTKVCQNRTPHIPPFQANYIPGENTTLSRVTVEWIWQVHLLKKRWRDYKDDASPERISWFRLTKRYLKQANLEVRYKIRTQRSSHFGWEDIPELILSPRHFDFPRPFPSNQIHIGPVVDIERKEDQSEIDKLSKVLSTEGIKVYCAMGSYDTEFRNDRIKFFVSLINIFLLRRDWRLILSTGRDIDPSGFRPVPDNVHLFQSVPQLHLIKNVDLMITHGGMQSITECILLETPMLVYPLNLNLDQPGNAARVVYHRLGMRGKLKKDTAKQIENKVDELLTNRSFYLKNIQRLKLQMLDSGDFERGIAFIESYIKSQEVIHEV</sequence>
<dbReference type="Pfam" id="PF00201">
    <property type="entry name" value="UDPGT"/>
    <property type="match status" value="1"/>
</dbReference>
<keyword evidence="1" id="KW-0328">Glycosyltransferase</keyword>
<dbReference type="Proteomes" id="UP000013909">
    <property type="component" value="Unassembled WGS sequence"/>
</dbReference>
<dbReference type="SUPFAM" id="SSF53756">
    <property type="entry name" value="UDP-Glycosyltransferase/glycogen phosphorylase"/>
    <property type="match status" value="1"/>
</dbReference>
<gene>
    <name evidence="3" type="ORF">ADIS_2119</name>
</gene>
<dbReference type="Gene3D" id="3.40.50.2000">
    <property type="entry name" value="Glycogen Phosphorylase B"/>
    <property type="match status" value="2"/>
</dbReference>
<protein>
    <submittedName>
        <fullName evidence="3">Putative glycosyltransferase</fullName>
    </submittedName>
</protein>
<organism evidence="3 4">
    <name type="scientific">Lunatimonas lonarensis</name>
    <dbReference type="NCBI Taxonomy" id="1232681"/>
    <lineage>
        <taxon>Bacteria</taxon>
        <taxon>Pseudomonadati</taxon>
        <taxon>Bacteroidota</taxon>
        <taxon>Cytophagia</taxon>
        <taxon>Cytophagales</taxon>
        <taxon>Cyclobacteriaceae</taxon>
    </lineage>
</organism>
<reference evidence="3 4" key="1">
    <citation type="submission" date="2013-02" db="EMBL/GenBank/DDBJ databases">
        <title>A novel strain isolated from Lonar lake, Maharashtra, India.</title>
        <authorList>
            <person name="Singh A."/>
        </authorList>
    </citation>
    <scope>NUCLEOTIDE SEQUENCE [LARGE SCALE GENOMIC DNA]</scope>
    <source>
        <strain evidence="3 4">AK24</strain>
    </source>
</reference>
<dbReference type="EMBL" id="AQHR01000057">
    <property type="protein sequence ID" value="EON77405.1"/>
    <property type="molecule type" value="Genomic_DNA"/>
</dbReference>
<evidence type="ECO:0000256" key="2">
    <source>
        <dbReference type="ARBA" id="ARBA00022679"/>
    </source>
</evidence>
<proteinExistence type="predicted"/>
<name>R7ZTE9_9BACT</name>
<comment type="caution">
    <text evidence="3">The sequence shown here is derived from an EMBL/GenBank/DDBJ whole genome shotgun (WGS) entry which is preliminary data.</text>
</comment>
<dbReference type="PANTHER" id="PTHR48043">
    <property type="entry name" value="EG:EG0003.4 PROTEIN-RELATED"/>
    <property type="match status" value="1"/>
</dbReference>
<dbReference type="PANTHER" id="PTHR48043:SF145">
    <property type="entry name" value="FI06409P-RELATED"/>
    <property type="match status" value="1"/>
</dbReference>
<dbReference type="OrthoDB" id="837607at2"/>
<dbReference type="GO" id="GO:0008194">
    <property type="term" value="F:UDP-glycosyltransferase activity"/>
    <property type="evidence" value="ECO:0007669"/>
    <property type="project" value="InterPro"/>
</dbReference>
<dbReference type="RefSeq" id="WP_010854257.1">
    <property type="nucleotide sequence ID" value="NZ_AQHR01000057.1"/>
</dbReference>
<dbReference type="AlphaFoldDB" id="R7ZTE9"/>
<dbReference type="CDD" id="cd03784">
    <property type="entry name" value="GT1_Gtf-like"/>
    <property type="match status" value="1"/>
</dbReference>
<accession>R7ZTE9</accession>
<keyword evidence="4" id="KW-1185">Reference proteome</keyword>
<dbReference type="InterPro" id="IPR050271">
    <property type="entry name" value="UDP-glycosyltransferase"/>
</dbReference>